<feature type="region of interest" description="Disordered" evidence="1">
    <location>
        <begin position="1"/>
        <end position="21"/>
    </location>
</feature>
<name>A0A0P9RKF0_9PSED</name>
<dbReference type="AlphaFoldDB" id="A0A0P9RKF0"/>
<evidence type="ECO:0000256" key="1">
    <source>
        <dbReference type="SAM" id="MobiDB-lite"/>
    </source>
</evidence>
<dbReference type="PATRIC" id="fig|251654.3.peg.1475"/>
<gene>
    <name evidence="2" type="ORF">ALO68_102301</name>
</gene>
<evidence type="ECO:0000313" key="2">
    <source>
        <dbReference type="EMBL" id="KPX46374.1"/>
    </source>
</evidence>
<dbReference type="Proteomes" id="UP000050557">
    <property type="component" value="Unassembled WGS sequence"/>
</dbReference>
<dbReference type="Gene3D" id="2.180.10.10">
    <property type="entry name" value="RHS repeat-associated core"/>
    <property type="match status" value="1"/>
</dbReference>
<accession>A0A0P9RKF0</accession>
<dbReference type="SUPFAM" id="SSF56399">
    <property type="entry name" value="ADP-ribosylation"/>
    <property type="match status" value="1"/>
</dbReference>
<evidence type="ECO:0000313" key="3">
    <source>
        <dbReference type="Proteomes" id="UP000050557"/>
    </source>
</evidence>
<dbReference type="NCBIfam" id="TIGR03696">
    <property type="entry name" value="Rhs_assc_core"/>
    <property type="match status" value="1"/>
</dbReference>
<protein>
    <submittedName>
        <fullName evidence="2">YD repeat protein</fullName>
    </submittedName>
</protein>
<proteinExistence type="predicted"/>
<dbReference type="InterPro" id="IPR022385">
    <property type="entry name" value="Rhs_assc_core"/>
</dbReference>
<reference evidence="2 3" key="1">
    <citation type="submission" date="2015-09" db="EMBL/GenBank/DDBJ databases">
        <title>Genome announcement of multiple Pseudomonas syringae strains.</title>
        <authorList>
            <person name="Thakur S."/>
            <person name="Wang P.W."/>
            <person name="Gong Y."/>
            <person name="Weir B.S."/>
            <person name="Guttman D.S."/>
        </authorList>
    </citation>
    <scope>NUCLEOTIDE SEQUENCE [LARGE SCALE GENOMIC DNA]</scope>
    <source>
        <strain evidence="2 3">ICMP4531</strain>
    </source>
</reference>
<sequence length="395" mass="42962">MGLMELNGQVSSASGAESERQPRLAAIGLPQRSDTMASSGQSMLCVYHYDPLDRLADCSPAGQGSIGLFYQKSHFATQIQGQIQHTLLRTGEHLLAQRRTENNQSACVFLTTDQQQSVIAAQGLAFAYTPYGHRHPSAGLMNLPGFTGQRVDPVTGHYLLGNGYRAFNPVLMRFNSPDSLSPFGEGGVNAYAYCGGDPVNRVDPSGHVPGFLKSALRALGLMRKAASHPQKSDQALKFLYLTSPRSSVRGIDVYDRPISGGKLELVVNGHGYNPSKYGGPRVLMGQSPTSPTMLDFTLRRQGLEFERYEYARLVICHSATGGSNSFAAEFSKLSGLSVKAYRGGVAGHGPTEIRRYVSQKSESVFRLGIYKKNVFEPGSNLNMGFSYDPVWITSF</sequence>
<dbReference type="EMBL" id="LJQM01000098">
    <property type="protein sequence ID" value="KPX46374.1"/>
    <property type="molecule type" value="Genomic_DNA"/>
</dbReference>
<organism evidence="2 3">
    <name type="scientific">Pseudomonas syringae pv. helianthi</name>
    <dbReference type="NCBI Taxonomy" id="251654"/>
    <lineage>
        <taxon>Bacteria</taxon>
        <taxon>Pseudomonadati</taxon>
        <taxon>Pseudomonadota</taxon>
        <taxon>Gammaproteobacteria</taxon>
        <taxon>Pseudomonadales</taxon>
        <taxon>Pseudomonadaceae</taxon>
        <taxon>Pseudomonas</taxon>
    </lineage>
</organism>
<comment type="caution">
    <text evidence="2">The sequence shown here is derived from an EMBL/GenBank/DDBJ whole genome shotgun (WGS) entry which is preliminary data.</text>
</comment>